<protein>
    <submittedName>
        <fullName evidence="2">Uncharacterized protein</fullName>
    </submittedName>
</protein>
<feature type="region of interest" description="Disordered" evidence="1">
    <location>
        <begin position="92"/>
        <end position="126"/>
    </location>
</feature>
<dbReference type="EMBL" id="JALJOS010000007">
    <property type="protein sequence ID" value="KAK9836837.1"/>
    <property type="molecule type" value="Genomic_DNA"/>
</dbReference>
<feature type="compositionally biased region" description="Low complexity" evidence="1">
    <location>
        <begin position="103"/>
        <end position="117"/>
    </location>
</feature>
<gene>
    <name evidence="2" type="ORF">WJX74_009298</name>
</gene>
<comment type="caution">
    <text evidence="2">The sequence shown here is derived from an EMBL/GenBank/DDBJ whole genome shotgun (WGS) entry which is preliminary data.</text>
</comment>
<proteinExistence type="predicted"/>
<dbReference type="AlphaFoldDB" id="A0AAW1RU08"/>
<name>A0AAW1RU08_9CHLO</name>
<dbReference type="Proteomes" id="UP001438707">
    <property type="component" value="Unassembled WGS sequence"/>
</dbReference>
<reference evidence="2 3" key="1">
    <citation type="journal article" date="2024" name="Nat. Commun.">
        <title>Phylogenomics reveals the evolutionary origins of lichenization in chlorophyte algae.</title>
        <authorList>
            <person name="Puginier C."/>
            <person name="Libourel C."/>
            <person name="Otte J."/>
            <person name="Skaloud P."/>
            <person name="Haon M."/>
            <person name="Grisel S."/>
            <person name="Petersen M."/>
            <person name="Berrin J.G."/>
            <person name="Delaux P.M."/>
            <person name="Dal Grande F."/>
            <person name="Keller J."/>
        </authorList>
    </citation>
    <scope>NUCLEOTIDE SEQUENCE [LARGE SCALE GENOMIC DNA]</scope>
    <source>
        <strain evidence="2 3">SAG 2145</strain>
    </source>
</reference>
<evidence type="ECO:0000256" key="1">
    <source>
        <dbReference type="SAM" id="MobiDB-lite"/>
    </source>
</evidence>
<evidence type="ECO:0000313" key="3">
    <source>
        <dbReference type="Proteomes" id="UP001438707"/>
    </source>
</evidence>
<sequence>MKHAIKHEHPVLDIFEVTGKTNKADLSSEIRKTGQRGLQALFKKVYGAPTKSNNNCWLRRKLLQAAGGKQLSPAQTRSSPSRDHRIEVVERSVLRSPGEQDDAMASSSEYSEHSAASQQGFDSLPSPTNSVGDCRNYQADPAGELYNMARFQLTQVVRSAVTCRLFAAPRLQTPFWIVEPDAVKILKQVTRLVAVVAAEFDVS</sequence>
<accession>A0AAW1RU08</accession>
<evidence type="ECO:0000313" key="2">
    <source>
        <dbReference type="EMBL" id="KAK9836837.1"/>
    </source>
</evidence>
<organism evidence="2 3">
    <name type="scientific">Apatococcus lobatus</name>
    <dbReference type="NCBI Taxonomy" id="904363"/>
    <lineage>
        <taxon>Eukaryota</taxon>
        <taxon>Viridiplantae</taxon>
        <taxon>Chlorophyta</taxon>
        <taxon>core chlorophytes</taxon>
        <taxon>Trebouxiophyceae</taxon>
        <taxon>Chlorellales</taxon>
        <taxon>Chlorellaceae</taxon>
        <taxon>Apatococcus</taxon>
    </lineage>
</organism>
<keyword evidence="3" id="KW-1185">Reference proteome</keyword>